<dbReference type="EMBL" id="CP139960">
    <property type="protein sequence ID" value="WQD37983.1"/>
    <property type="molecule type" value="Genomic_DNA"/>
</dbReference>
<evidence type="ECO:0000313" key="3">
    <source>
        <dbReference type="EMBL" id="WQD37983.1"/>
    </source>
</evidence>
<feature type="signal peptide" evidence="2">
    <location>
        <begin position="1"/>
        <end position="18"/>
    </location>
</feature>
<sequence length="151" mass="17140">MKILTSLLFFFISVASFAQNSLTQITPAITSSFNAEPENWLDTTNMYNSRYGSVARLTQDNMPCIMPYAATVPIPNAAKRRSTPQEIPNFWKFKRPQNFPGKQIPLPESLQKPRSFKSSGIWKQEILAAKPIPGIENQIKFPVKDRNPKQP</sequence>
<feature type="region of interest" description="Disordered" evidence="1">
    <location>
        <begin position="96"/>
        <end position="117"/>
    </location>
</feature>
<dbReference type="Proteomes" id="UP001325680">
    <property type="component" value="Chromosome"/>
</dbReference>
<organism evidence="3 4">
    <name type="scientific">Niabella yanshanensis</name>
    <dbReference type="NCBI Taxonomy" id="577386"/>
    <lineage>
        <taxon>Bacteria</taxon>
        <taxon>Pseudomonadati</taxon>
        <taxon>Bacteroidota</taxon>
        <taxon>Chitinophagia</taxon>
        <taxon>Chitinophagales</taxon>
        <taxon>Chitinophagaceae</taxon>
        <taxon>Niabella</taxon>
    </lineage>
</organism>
<keyword evidence="4" id="KW-1185">Reference proteome</keyword>
<gene>
    <name evidence="3" type="ORF">U0035_20155</name>
</gene>
<protein>
    <submittedName>
        <fullName evidence="3">Uncharacterized protein</fullName>
    </submittedName>
</protein>
<reference evidence="3 4" key="1">
    <citation type="submission" date="2023-12" db="EMBL/GenBank/DDBJ databases">
        <title>Genome sequencing and assembly of bacterial species from a model synthetic community.</title>
        <authorList>
            <person name="Hogle S.L."/>
        </authorList>
    </citation>
    <scope>NUCLEOTIDE SEQUENCE [LARGE SCALE GENOMIC DNA]</scope>
    <source>
        <strain evidence="3 4">HAMBI_3031</strain>
    </source>
</reference>
<proteinExistence type="predicted"/>
<dbReference type="RefSeq" id="WP_114790735.1">
    <property type="nucleotide sequence ID" value="NZ_CP139960.1"/>
</dbReference>
<evidence type="ECO:0000256" key="2">
    <source>
        <dbReference type="SAM" id="SignalP"/>
    </source>
</evidence>
<feature type="chain" id="PRO_5046449036" evidence="2">
    <location>
        <begin position="19"/>
        <end position="151"/>
    </location>
</feature>
<accession>A0ABZ0W3Y9</accession>
<name>A0ABZ0W3Y9_9BACT</name>
<evidence type="ECO:0000256" key="1">
    <source>
        <dbReference type="SAM" id="MobiDB-lite"/>
    </source>
</evidence>
<evidence type="ECO:0000313" key="4">
    <source>
        <dbReference type="Proteomes" id="UP001325680"/>
    </source>
</evidence>
<keyword evidence="2" id="KW-0732">Signal</keyword>